<dbReference type="EMBL" id="CP134843">
    <property type="protein sequence ID" value="WNL37349.1"/>
    <property type="molecule type" value="Genomic_DNA"/>
</dbReference>
<organism evidence="1">
    <name type="scientific">Arcobacter sp. AZ-2023</name>
    <dbReference type="NCBI Taxonomy" id="3074453"/>
    <lineage>
        <taxon>Bacteria</taxon>
        <taxon>Pseudomonadati</taxon>
        <taxon>Campylobacterota</taxon>
        <taxon>Epsilonproteobacteria</taxon>
        <taxon>Campylobacterales</taxon>
        <taxon>Arcobacteraceae</taxon>
        <taxon>Arcobacter</taxon>
    </lineage>
</organism>
<geneLocation type="plasmid" evidence="1">
    <name>p82_LEO_65</name>
</geneLocation>
<dbReference type="AlphaFoldDB" id="A0AA96DZR2"/>
<protein>
    <submittedName>
        <fullName evidence="1">Uncharacterized protein</fullName>
    </submittedName>
</protein>
<proteinExistence type="predicted"/>
<accession>A0AA96DZR2</accession>
<reference evidence="1" key="1">
    <citation type="submission" date="2023-09" db="EMBL/GenBank/DDBJ databases">
        <title>Arcobacter tbilisiensis sp. nov. isolated from chicken meat in Tbilisi, Georgia.</title>
        <authorList>
            <person name="Matthias R."/>
            <person name="Zautner A.E."/>
        </authorList>
    </citation>
    <scope>NUCLEOTIDE SEQUENCE</scope>
    <source>
        <strain evidence="1">LEO 65</strain>
        <plasmid evidence="1">p82_LEO_65</plasmid>
    </source>
</reference>
<keyword evidence="1" id="KW-0614">Plasmid</keyword>
<evidence type="ECO:0000313" key="1">
    <source>
        <dbReference type="EMBL" id="WNL37349.1"/>
    </source>
</evidence>
<sequence>MSNSKFKVEFTLKQHTPIIHFQSDQVGATLRATELKPKFDRFLLENIKDLPFKKTASGEKSLSYKIKIIAYNNNIETIEKINPKNQKEIPDPLFFGNMGNNIVKKKFAQAKELKIEFFSFSSEIKKAIEEKFEAFLANTNFGTRQNKGYGSFYLDNPFDKTLIPYEVYSFNSNNWKQDIKLLYSFLRQGINYPKGRDLPSRFYSKPAIFTFALTKNWTWDKKAIKQHFFSNELKEQQKKYDLNSPVNANGQNTFLLRDLFGLSSEQSWMSYRASIKKEHEKEQKQEEIERFKSPLTFKIINNTVYFWADKSVEKILDKTFKINAIGTPLNLKTPKVFCFNEFFEYVKSIDLSKHIDSKFHKEPEFNSLKRILDSIKASK</sequence>
<gene>
    <name evidence="1" type="ORF">RMQ66_11115</name>
</gene>
<name>A0AA96DZR2_9BACT</name>